<sequence length="172" mass="18729">MKFTKLLKSRKSIRTYTGKPADKKQVKKIIEAAELAPVARGLYENYQLTIINDPKLLKEIDQEAAMMFGDLESHPLYGVPTLILVSAKKQDEIAYASAGIIAHNMVLAAENKGLGACYLFGAAAALAAHPETVMKLDLPAGFMPVCGVGIGETEEELTIRDQKLDRIGINEI</sequence>
<comment type="similarity">
    <text evidence="2">Belongs to the nitroreductase family.</text>
</comment>
<keyword evidence="5" id="KW-0560">Oxidoreductase</keyword>
<dbReference type="PANTHER" id="PTHR43673:SF2">
    <property type="entry name" value="NITROREDUCTASE"/>
    <property type="match status" value="1"/>
</dbReference>
<evidence type="ECO:0000256" key="5">
    <source>
        <dbReference type="ARBA" id="ARBA00023002"/>
    </source>
</evidence>
<keyword evidence="3" id="KW-0285">Flavoprotein</keyword>
<dbReference type="RefSeq" id="WP_138491022.1">
    <property type="nucleotide sequence ID" value="NZ_CP072444.1"/>
</dbReference>
<evidence type="ECO:0000259" key="6">
    <source>
        <dbReference type="Pfam" id="PF00881"/>
    </source>
</evidence>
<dbReference type="AlphaFoldDB" id="A0A3G6JGS3"/>
<reference evidence="7" key="1">
    <citation type="submission" date="2018-07" db="EMBL/GenBank/DDBJ databases">
        <authorList>
            <person name="Somerville V."/>
        </authorList>
    </citation>
    <scope>NUCLEOTIDE SEQUENCE</scope>
    <source>
        <strain evidence="7">NWC_2_2</strain>
    </source>
</reference>
<dbReference type="SUPFAM" id="SSF55469">
    <property type="entry name" value="FMN-dependent nitroreductase-like"/>
    <property type="match status" value="1"/>
</dbReference>
<gene>
    <name evidence="7" type="ORF">DQL93_06200</name>
</gene>
<comment type="cofactor">
    <cofactor evidence="1">
        <name>FMN</name>
        <dbReference type="ChEBI" id="CHEBI:58210"/>
    </cofactor>
</comment>
<dbReference type="InterPro" id="IPR029479">
    <property type="entry name" value="Nitroreductase"/>
</dbReference>
<dbReference type="Gene3D" id="3.40.109.10">
    <property type="entry name" value="NADH Oxidase"/>
    <property type="match status" value="1"/>
</dbReference>
<dbReference type="Pfam" id="PF00881">
    <property type="entry name" value="Nitroreductase"/>
    <property type="match status" value="1"/>
</dbReference>
<dbReference type="PANTHER" id="PTHR43673">
    <property type="entry name" value="NAD(P)H NITROREDUCTASE YDGI-RELATED"/>
    <property type="match status" value="1"/>
</dbReference>
<evidence type="ECO:0000256" key="2">
    <source>
        <dbReference type="ARBA" id="ARBA00007118"/>
    </source>
</evidence>
<evidence type="ECO:0000256" key="3">
    <source>
        <dbReference type="ARBA" id="ARBA00022630"/>
    </source>
</evidence>
<evidence type="ECO:0000313" key="7">
    <source>
        <dbReference type="EMBL" id="AZA16158.1"/>
    </source>
</evidence>
<evidence type="ECO:0000256" key="1">
    <source>
        <dbReference type="ARBA" id="ARBA00001917"/>
    </source>
</evidence>
<proteinExistence type="inferred from homology"/>
<dbReference type="GO" id="GO:0016491">
    <property type="term" value="F:oxidoreductase activity"/>
    <property type="evidence" value="ECO:0007669"/>
    <property type="project" value="UniProtKB-KW"/>
</dbReference>
<accession>A0A3G6JGS3</accession>
<organism evidence="7">
    <name type="scientific">Lactobacillus delbrueckii subsp. lactis</name>
    <dbReference type="NCBI Taxonomy" id="29397"/>
    <lineage>
        <taxon>Bacteria</taxon>
        <taxon>Bacillati</taxon>
        <taxon>Bacillota</taxon>
        <taxon>Bacilli</taxon>
        <taxon>Lactobacillales</taxon>
        <taxon>Lactobacillaceae</taxon>
        <taxon>Lactobacillus</taxon>
    </lineage>
</organism>
<feature type="domain" description="Nitroreductase" evidence="6">
    <location>
        <begin position="7"/>
        <end position="151"/>
    </location>
</feature>
<dbReference type="InterPro" id="IPR000415">
    <property type="entry name" value="Nitroreductase-like"/>
</dbReference>
<dbReference type="EMBL" id="CP031023">
    <property type="protein sequence ID" value="AZA16158.1"/>
    <property type="molecule type" value="Genomic_DNA"/>
</dbReference>
<name>A0A3G6JGS3_LACDL</name>
<keyword evidence="4" id="KW-0288">FMN</keyword>
<evidence type="ECO:0000256" key="4">
    <source>
        <dbReference type="ARBA" id="ARBA00022643"/>
    </source>
</evidence>
<protein>
    <submittedName>
        <fullName evidence="7">Nitroreductase</fullName>
    </submittedName>
</protein>